<dbReference type="AlphaFoldDB" id="A0A068VG06"/>
<dbReference type="EMBL" id="HG739607">
    <property type="protein sequence ID" value="CDP19504.1"/>
    <property type="molecule type" value="Genomic_DNA"/>
</dbReference>
<dbReference type="GO" id="GO:0006508">
    <property type="term" value="P:proteolysis"/>
    <property type="evidence" value="ECO:0007669"/>
    <property type="project" value="UniProtKB-KW"/>
</dbReference>
<evidence type="ECO:0000256" key="2">
    <source>
        <dbReference type="ARBA" id="ARBA00022670"/>
    </source>
</evidence>
<feature type="domain" description="Peptidase A1" evidence="9">
    <location>
        <begin position="139"/>
        <end position="478"/>
    </location>
</feature>
<accession>A0A068VG06</accession>
<dbReference type="Gene3D" id="2.40.70.10">
    <property type="entry name" value="Acid Proteases"/>
    <property type="match status" value="2"/>
</dbReference>
<keyword evidence="5" id="KW-0378">Hydrolase</keyword>
<dbReference type="Pfam" id="PF14541">
    <property type="entry name" value="TAXi_C"/>
    <property type="match status" value="1"/>
</dbReference>
<evidence type="ECO:0000313" key="11">
    <source>
        <dbReference type="Proteomes" id="UP000295252"/>
    </source>
</evidence>
<dbReference type="Pfam" id="PF14543">
    <property type="entry name" value="TAXi_N"/>
    <property type="match status" value="1"/>
</dbReference>
<sequence length="483" mass="51479">MAPPTSITFFNFMISTYLILSQISVTFMKGHALERSLAAESNYHTVHVSSILPSSACKPSAKGPSRKSSLKVVHRHGPCHQLNQESSNRETLTQILSEDQTRVKSIQARHAFRADTDKIRGSKADLPAKSGIAIGTGNYVVSVGLGTPAKSYTLAFDTGSDLTWTQCEPCVGFCHKQEDPIYDPVKSSSYSNISCNAAQCSALSSATGKPPGCSASNCLYLIQYGDLSFSVGFFAKERLTLTPTDVFDEFFFGCGQNNQGIFGQTSGLLGLGRDPLSIVSQTARKYGKYFSYCLPTKSGSNGHLTFGKGSVPNTVKFAPFSSSSSQSNSFYFLDIQSISVGGQLLSISASVFLTARNVVDSGTVITRLPPAAYSALRSAFRQQMSQYKTAPAASILDTCYDFSSQSTVKIPKISIIFSGNVKVDLAIEGTLLLPSSLSQVCLAFAGNSAATDMGIYGNTQQQTFDVVYDVAGGKLGFAPGGCS</sequence>
<reference evidence="11" key="1">
    <citation type="journal article" date="2014" name="Science">
        <title>The coffee genome provides insight into the convergent evolution of caffeine biosynthesis.</title>
        <authorList>
            <person name="Denoeud F."/>
            <person name="Carretero-Paulet L."/>
            <person name="Dereeper A."/>
            <person name="Droc G."/>
            <person name="Guyot R."/>
            <person name="Pietrella M."/>
            <person name="Zheng C."/>
            <person name="Alberti A."/>
            <person name="Anthony F."/>
            <person name="Aprea G."/>
            <person name="Aury J.M."/>
            <person name="Bento P."/>
            <person name="Bernard M."/>
            <person name="Bocs S."/>
            <person name="Campa C."/>
            <person name="Cenci A."/>
            <person name="Combes M.C."/>
            <person name="Crouzillat D."/>
            <person name="Da Silva C."/>
            <person name="Daddiego L."/>
            <person name="De Bellis F."/>
            <person name="Dussert S."/>
            <person name="Garsmeur O."/>
            <person name="Gayraud T."/>
            <person name="Guignon V."/>
            <person name="Jahn K."/>
            <person name="Jamilloux V."/>
            <person name="Joet T."/>
            <person name="Labadie K."/>
            <person name="Lan T."/>
            <person name="Leclercq J."/>
            <person name="Lepelley M."/>
            <person name="Leroy T."/>
            <person name="Li L.T."/>
            <person name="Librado P."/>
            <person name="Lopez L."/>
            <person name="Munoz A."/>
            <person name="Noel B."/>
            <person name="Pallavicini A."/>
            <person name="Perrotta G."/>
            <person name="Poncet V."/>
            <person name="Pot D."/>
            <person name="Priyono X."/>
            <person name="Rigoreau M."/>
            <person name="Rouard M."/>
            <person name="Rozas J."/>
            <person name="Tranchant-Dubreuil C."/>
            <person name="VanBuren R."/>
            <person name="Zhang Q."/>
            <person name="Andrade A.C."/>
            <person name="Argout X."/>
            <person name="Bertrand B."/>
            <person name="de Kochko A."/>
            <person name="Graziosi G."/>
            <person name="Henry R.J."/>
            <person name="Jayarama X."/>
            <person name="Ming R."/>
            <person name="Nagai C."/>
            <person name="Rounsley S."/>
            <person name="Sankoff D."/>
            <person name="Giuliano G."/>
            <person name="Albert V.A."/>
            <person name="Wincker P."/>
            <person name="Lashermes P."/>
        </authorList>
    </citation>
    <scope>NUCLEOTIDE SEQUENCE [LARGE SCALE GENOMIC DNA]</scope>
    <source>
        <strain evidence="11">cv. DH200-94</strain>
    </source>
</reference>
<keyword evidence="6" id="KW-1015">Disulfide bond</keyword>
<dbReference type="GO" id="GO:0004190">
    <property type="term" value="F:aspartic-type endopeptidase activity"/>
    <property type="evidence" value="ECO:0007669"/>
    <property type="project" value="UniProtKB-KW"/>
</dbReference>
<dbReference type="InterPro" id="IPR032861">
    <property type="entry name" value="TAXi_N"/>
</dbReference>
<dbReference type="Gramene" id="CDP19504">
    <property type="protein sequence ID" value="CDP19504"/>
    <property type="gene ID" value="GSCOC_T00008233001"/>
</dbReference>
<keyword evidence="8" id="KW-0812">Transmembrane</keyword>
<keyword evidence="3" id="KW-0732">Signal</keyword>
<dbReference type="InterPro" id="IPR001461">
    <property type="entry name" value="Aspartic_peptidase_A1"/>
</dbReference>
<evidence type="ECO:0000256" key="4">
    <source>
        <dbReference type="ARBA" id="ARBA00022750"/>
    </source>
</evidence>
<dbReference type="InterPro" id="IPR033873">
    <property type="entry name" value="CND41-like"/>
</dbReference>
<keyword evidence="8" id="KW-1133">Transmembrane helix</keyword>
<evidence type="ECO:0000259" key="9">
    <source>
        <dbReference type="PROSITE" id="PS51767"/>
    </source>
</evidence>
<feature type="active site" evidence="7">
    <location>
        <position position="157"/>
    </location>
</feature>
<dbReference type="InParanoid" id="A0A068VG06"/>
<evidence type="ECO:0000256" key="7">
    <source>
        <dbReference type="PIRSR" id="PIRSR601461-1"/>
    </source>
</evidence>
<dbReference type="FunCoup" id="A0A068VG06">
    <property type="interactions" value="100"/>
</dbReference>
<dbReference type="InterPro" id="IPR021109">
    <property type="entry name" value="Peptidase_aspartic_dom_sf"/>
</dbReference>
<organism evidence="10 11">
    <name type="scientific">Coffea canephora</name>
    <name type="common">Robusta coffee</name>
    <dbReference type="NCBI Taxonomy" id="49390"/>
    <lineage>
        <taxon>Eukaryota</taxon>
        <taxon>Viridiplantae</taxon>
        <taxon>Streptophyta</taxon>
        <taxon>Embryophyta</taxon>
        <taxon>Tracheophyta</taxon>
        <taxon>Spermatophyta</taxon>
        <taxon>Magnoliopsida</taxon>
        <taxon>eudicotyledons</taxon>
        <taxon>Gunneridae</taxon>
        <taxon>Pentapetalae</taxon>
        <taxon>asterids</taxon>
        <taxon>lamiids</taxon>
        <taxon>Gentianales</taxon>
        <taxon>Rubiaceae</taxon>
        <taxon>Ixoroideae</taxon>
        <taxon>Gardenieae complex</taxon>
        <taxon>Bertiereae - Coffeeae clade</taxon>
        <taxon>Coffeeae</taxon>
        <taxon>Coffea</taxon>
    </lineage>
</organism>
<proteinExistence type="inferred from homology"/>
<evidence type="ECO:0000256" key="6">
    <source>
        <dbReference type="ARBA" id="ARBA00023157"/>
    </source>
</evidence>
<comment type="similarity">
    <text evidence="1">Belongs to the peptidase A1 family.</text>
</comment>
<dbReference type="SUPFAM" id="SSF50630">
    <property type="entry name" value="Acid proteases"/>
    <property type="match status" value="1"/>
</dbReference>
<evidence type="ECO:0000256" key="5">
    <source>
        <dbReference type="ARBA" id="ARBA00022801"/>
    </source>
</evidence>
<dbReference type="OrthoDB" id="2747330at2759"/>
<evidence type="ECO:0000256" key="8">
    <source>
        <dbReference type="SAM" id="Phobius"/>
    </source>
</evidence>
<dbReference type="PhylomeDB" id="A0A068VG06"/>
<keyword evidence="4" id="KW-0064">Aspartyl protease</keyword>
<dbReference type="FunFam" id="2.40.70.10:FF:000013">
    <property type="entry name" value="Aspartyl protease AED1"/>
    <property type="match status" value="1"/>
</dbReference>
<dbReference type="Proteomes" id="UP000295252">
    <property type="component" value="Unassembled WGS sequence"/>
</dbReference>
<dbReference type="InterPro" id="IPR033121">
    <property type="entry name" value="PEPTIDASE_A1"/>
</dbReference>
<evidence type="ECO:0000256" key="3">
    <source>
        <dbReference type="ARBA" id="ARBA00022729"/>
    </source>
</evidence>
<dbReference type="InterPro" id="IPR032799">
    <property type="entry name" value="TAXi_C"/>
</dbReference>
<name>A0A068VG06_COFCA</name>
<feature type="transmembrane region" description="Helical" evidence="8">
    <location>
        <begin position="6"/>
        <end position="27"/>
    </location>
</feature>
<dbReference type="PANTHER" id="PTHR13683">
    <property type="entry name" value="ASPARTYL PROTEASES"/>
    <property type="match status" value="1"/>
</dbReference>
<dbReference type="PANTHER" id="PTHR13683:SF750">
    <property type="entry name" value="ASPARTYL PROTEASE AED1"/>
    <property type="match status" value="1"/>
</dbReference>
<dbReference type="CDD" id="cd05472">
    <property type="entry name" value="cnd41_like"/>
    <property type="match status" value="1"/>
</dbReference>
<dbReference type="PROSITE" id="PS51767">
    <property type="entry name" value="PEPTIDASE_A1"/>
    <property type="match status" value="1"/>
</dbReference>
<dbReference type="OMA" id="CLSWGCT"/>
<keyword evidence="2" id="KW-0645">Protease</keyword>
<dbReference type="FunFam" id="2.40.70.10:FF:000021">
    <property type="entry name" value="Aspartyl protease AED1"/>
    <property type="match status" value="1"/>
</dbReference>
<keyword evidence="8" id="KW-0472">Membrane</keyword>
<evidence type="ECO:0000313" key="10">
    <source>
        <dbReference type="EMBL" id="CDP19504.1"/>
    </source>
</evidence>
<keyword evidence="11" id="KW-1185">Reference proteome</keyword>
<dbReference type="STRING" id="49390.A0A068VG06"/>
<gene>
    <name evidence="10" type="ORF">GSCOC_T00008233001</name>
</gene>
<protein>
    <submittedName>
        <fullName evidence="10">DH200=94 genomic scaffold, scaffold_523</fullName>
    </submittedName>
</protein>
<evidence type="ECO:0000256" key="1">
    <source>
        <dbReference type="ARBA" id="ARBA00007447"/>
    </source>
</evidence>
<feature type="active site" evidence="7">
    <location>
        <position position="360"/>
    </location>
</feature>